<dbReference type="InterPro" id="IPR034768">
    <property type="entry name" value="4FE4S_WBL"/>
</dbReference>
<dbReference type="RefSeq" id="WP_187745004.1">
    <property type="nucleotide sequence ID" value="NZ_CP060827.1"/>
</dbReference>
<accession>A0A7H0I595</accession>
<dbReference type="Pfam" id="PF02467">
    <property type="entry name" value="Whib"/>
    <property type="match status" value="1"/>
</dbReference>
<keyword evidence="3" id="KW-1185">Reference proteome</keyword>
<dbReference type="AlphaFoldDB" id="A0A7H0I595"/>
<reference evidence="2 3" key="1">
    <citation type="submission" date="2020-08" db="EMBL/GenBank/DDBJ databases">
        <title>A novel species.</title>
        <authorList>
            <person name="Gao J."/>
        </authorList>
    </citation>
    <scope>NUCLEOTIDE SEQUENCE [LARGE SCALE GENOMIC DNA]</scope>
    <source>
        <strain evidence="2 3">CRPJ-33</strain>
        <plasmid evidence="2 3">unnamed3</plasmid>
    </source>
</reference>
<dbReference type="Proteomes" id="UP000516230">
    <property type="component" value="Plasmid unnamed3"/>
</dbReference>
<evidence type="ECO:0000259" key="1">
    <source>
        <dbReference type="PROSITE" id="PS51674"/>
    </source>
</evidence>
<name>A0A7H0I595_9ACTN</name>
<feature type="domain" description="4Fe-4S Wbl-type" evidence="1">
    <location>
        <begin position="23"/>
        <end position="92"/>
    </location>
</feature>
<organism evidence="2 3">
    <name type="scientific">Streptomyces genisteinicus</name>
    <dbReference type="NCBI Taxonomy" id="2768068"/>
    <lineage>
        <taxon>Bacteria</taxon>
        <taxon>Bacillati</taxon>
        <taxon>Actinomycetota</taxon>
        <taxon>Actinomycetes</taxon>
        <taxon>Kitasatosporales</taxon>
        <taxon>Streptomycetaceae</taxon>
        <taxon>Streptomyces</taxon>
    </lineage>
</organism>
<dbReference type="EMBL" id="CP060827">
    <property type="protein sequence ID" value="QNP67961.1"/>
    <property type="molecule type" value="Genomic_DNA"/>
</dbReference>
<protein>
    <submittedName>
        <fullName evidence="2">WhiB family transcriptional regulator</fullName>
    </submittedName>
</protein>
<keyword evidence="2" id="KW-0614">Plasmid</keyword>
<sequence>MTPTDARAMRRGVLQQLVDEGALCAAGDPGRFFRLDGESVVEWQPRRDSAVRLCAECPARTACEELALRDGEGRAGTDDMVRAGHTGPALVALRRRHSERLAAAVAVDRDTEGARLDALVAQLLRTAIKNPDKAGGGYRGGPAQTAQNAEICALAVQVQAIRTARRTRAGWEAAA</sequence>
<gene>
    <name evidence="2" type="ORF">IAG43_33900</name>
</gene>
<dbReference type="KEGG" id="sgj:IAG43_33900"/>
<proteinExistence type="predicted"/>
<evidence type="ECO:0000313" key="2">
    <source>
        <dbReference type="EMBL" id="QNP67961.1"/>
    </source>
</evidence>
<evidence type="ECO:0000313" key="3">
    <source>
        <dbReference type="Proteomes" id="UP000516230"/>
    </source>
</evidence>
<geneLocation type="plasmid" evidence="2 3">
    <name>unnamed3</name>
</geneLocation>
<dbReference type="PROSITE" id="PS51674">
    <property type="entry name" value="4FE4S_WBL"/>
    <property type="match status" value="1"/>
</dbReference>